<reference evidence="3" key="1">
    <citation type="journal article" date="2019" name="Int. J. Syst. Evol. Microbiol.">
        <title>The Global Catalogue of Microorganisms (GCM) 10K type strain sequencing project: providing services to taxonomists for standard genome sequencing and annotation.</title>
        <authorList>
            <consortium name="The Broad Institute Genomics Platform"/>
            <consortium name="The Broad Institute Genome Sequencing Center for Infectious Disease"/>
            <person name="Wu L."/>
            <person name="Ma J."/>
        </authorList>
    </citation>
    <scope>NUCLEOTIDE SEQUENCE [LARGE SCALE GENOMIC DNA]</scope>
    <source>
        <strain evidence="3">NCAIM B.01391</strain>
    </source>
</reference>
<proteinExistence type="predicted"/>
<dbReference type="RefSeq" id="WP_377799904.1">
    <property type="nucleotide sequence ID" value="NZ_JBHSLW010000031.1"/>
</dbReference>
<comment type="caution">
    <text evidence="2">The sequence shown here is derived from an EMBL/GenBank/DDBJ whole genome shotgun (WGS) entry which is preliminary data.</text>
</comment>
<accession>A0ABW0IU64</accession>
<evidence type="ECO:0000313" key="2">
    <source>
        <dbReference type="EMBL" id="MFC5421622.1"/>
    </source>
</evidence>
<dbReference type="Proteomes" id="UP001596053">
    <property type="component" value="Unassembled WGS sequence"/>
</dbReference>
<name>A0ABW0IU64_9HYPH</name>
<evidence type="ECO:0000313" key="3">
    <source>
        <dbReference type="Proteomes" id="UP001596053"/>
    </source>
</evidence>
<dbReference type="EMBL" id="JBHSLW010000031">
    <property type="protein sequence ID" value="MFC5421622.1"/>
    <property type="molecule type" value="Genomic_DNA"/>
</dbReference>
<protein>
    <submittedName>
        <fullName evidence="2">Uncharacterized protein</fullName>
    </submittedName>
</protein>
<feature type="region of interest" description="Disordered" evidence="1">
    <location>
        <begin position="1"/>
        <end position="35"/>
    </location>
</feature>
<feature type="non-terminal residue" evidence="2">
    <location>
        <position position="1"/>
    </location>
</feature>
<evidence type="ECO:0000256" key="1">
    <source>
        <dbReference type="SAM" id="MobiDB-lite"/>
    </source>
</evidence>
<gene>
    <name evidence="2" type="ORF">ACFPOB_18865</name>
</gene>
<organism evidence="2 3">
    <name type="scientific">Bosea eneae</name>
    <dbReference type="NCBI Taxonomy" id="151454"/>
    <lineage>
        <taxon>Bacteria</taxon>
        <taxon>Pseudomonadati</taxon>
        <taxon>Pseudomonadota</taxon>
        <taxon>Alphaproteobacteria</taxon>
        <taxon>Hyphomicrobiales</taxon>
        <taxon>Boseaceae</taxon>
        <taxon>Bosea</taxon>
    </lineage>
</organism>
<sequence length="101" mass="11319">HHRLRDGLPLRSRRHGSYPPHRASVMSSGTDSESNRPDIYLDLSKGILLKNEKIFEPIEIDASQYFIVESAPLGLARFLTVLATITGAVQTRAVKWSNYIA</sequence>
<keyword evidence="3" id="KW-1185">Reference proteome</keyword>